<keyword evidence="3" id="KW-1185">Reference proteome</keyword>
<dbReference type="Proteomes" id="UP001153555">
    <property type="component" value="Unassembled WGS sequence"/>
</dbReference>
<evidence type="ECO:0008006" key="4">
    <source>
        <dbReference type="Google" id="ProtNLM"/>
    </source>
</evidence>
<proteinExistence type="predicted"/>
<evidence type="ECO:0000313" key="3">
    <source>
        <dbReference type="Proteomes" id="UP001153555"/>
    </source>
</evidence>
<reference evidence="2" key="1">
    <citation type="submission" date="2019-12" db="EMBL/GenBank/DDBJ databases">
        <authorList>
            <person name="Scholes J."/>
        </authorList>
    </citation>
    <scope>NUCLEOTIDE SEQUENCE</scope>
</reference>
<accession>A0A9N7N6X1</accession>
<dbReference type="AlphaFoldDB" id="A0A9N7N6X1"/>
<name>A0A9N7N6X1_STRHE</name>
<evidence type="ECO:0000313" key="2">
    <source>
        <dbReference type="EMBL" id="CAA0824432.1"/>
    </source>
</evidence>
<comment type="caution">
    <text evidence="2">The sequence shown here is derived from an EMBL/GenBank/DDBJ whole genome shotgun (WGS) entry which is preliminary data.</text>
</comment>
<dbReference type="EMBL" id="CACSLK010024742">
    <property type="protein sequence ID" value="CAA0824432.1"/>
    <property type="molecule type" value="Genomic_DNA"/>
</dbReference>
<feature type="region of interest" description="Disordered" evidence="1">
    <location>
        <begin position="1"/>
        <end position="20"/>
    </location>
</feature>
<protein>
    <recommendedName>
        <fullName evidence="4">Late embryogenesis abundant protein</fullName>
    </recommendedName>
</protein>
<sequence>MQTPASSIHSQSQTTNFLEETGSQVKNMAYGAAEVGKGAAQGAINLARGAADAVKNSIGINNNNNDATIPTTIPRGAATSNTATIPNLMDTNNIDLEGLSYPTNTMSNPNYHHNESH</sequence>
<gene>
    <name evidence="2" type="ORF">SHERM_21378</name>
</gene>
<evidence type="ECO:0000256" key="1">
    <source>
        <dbReference type="SAM" id="MobiDB-lite"/>
    </source>
</evidence>
<dbReference type="OrthoDB" id="1894923at2759"/>
<organism evidence="2 3">
    <name type="scientific">Striga hermonthica</name>
    <name type="common">Purple witchweed</name>
    <name type="synonym">Buchnera hermonthica</name>
    <dbReference type="NCBI Taxonomy" id="68872"/>
    <lineage>
        <taxon>Eukaryota</taxon>
        <taxon>Viridiplantae</taxon>
        <taxon>Streptophyta</taxon>
        <taxon>Embryophyta</taxon>
        <taxon>Tracheophyta</taxon>
        <taxon>Spermatophyta</taxon>
        <taxon>Magnoliopsida</taxon>
        <taxon>eudicotyledons</taxon>
        <taxon>Gunneridae</taxon>
        <taxon>Pentapetalae</taxon>
        <taxon>asterids</taxon>
        <taxon>lamiids</taxon>
        <taxon>Lamiales</taxon>
        <taxon>Orobanchaceae</taxon>
        <taxon>Buchnereae</taxon>
        <taxon>Striga</taxon>
    </lineage>
</organism>